<keyword evidence="2" id="KW-1185">Reference proteome</keyword>
<name>A0ABN5SZN5_9FLAO</name>
<evidence type="ECO:0000313" key="2">
    <source>
        <dbReference type="Proteomes" id="UP000274483"/>
    </source>
</evidence>
<accession>A0ABN5SZN5</accession>
<reference evidence="1 2" key="1">
    <citation type="submission" date="2018-11" db="EMBL/GenBank/DDBJ databases">
        <title>Proposal to divide the Flavobacteriaceae and reorganize its genera based on Amino Acid Identity values calculated from whole genome sequences.</title>
        <authorList>
            <person name="Nicholson A.C."/>
            <person name="Gulvik C.A."/>
            <person name="Whitney A.M."/>
            <person name="Humrighouse B.W."/>
            <person name="Bell M."/>
            <person name="Holmes B."/>
            <person name="Steigerwalt A.G."/>
            <person name="Villarma A."/>
            <person name="Sheth M."/>
            <person name="Batra D."/>
            <person name="Pryor J."/>
            <person name="Bernardet J.-F."/>
            <person name="Hugo C."/>
            <person name="Kampfer P."/>
            <person name="Newman J.D."/>
            <person name="McQuiston J.R."/>
        </authorList>
    </citation>
    <scope>NUCLEOTIDE SEQUENCE [LARGE SCALE GENOMIC DNA]</scope>
    <source>
        <strain evidence="1 2">H3001</strain>
    </source>
</reference>
<sequence>MLFTACRKFDDGDTSKIVCCSDQDFASAILLSKTYIDHSMLMFNNLSGEDHNVKYKPTGNKQKLIDLLPETFQRKHAVEEGKKLDLSERTVDELLRKLVPDVLEKFKDGRQKTVN</sequence>
<dbReference type="RefSeq" id="WP_124758179.1">
    <property type="nucleotide sequence ID" value="NZ_CBCRWA010000001.1"/>
</dbReference>
<organism evidence="1 2">
    <name type="scientific">Kaistella daneshvariae</name>
    <dbReference type="NCBI Taxonomy" id="2487074"/>
    <lineage>
        <taxon>Bacteria</taxon>
        <taxon>Pseudomonadati</taxon>
        <taxon>Bacteroidota</taxon>
        <taxon>Flavobacteriia</taxon>
        <taxon>Flavobacteriales</taxon>
        <taxon>Weeksellaceae</taxon>
        <taxon>Chryseobacterium group</taxon>
        <taxon>Kaistella</taxon>
    </lineage>
</organism>
<dbReference type="Proteomes" id="UP000274483">
    <property type="component" value="Chromosome"/>
</dbReference>
<evidence type="ECO:0008006" key="3">
    <source>
        <dbReference type="Google" id="ProtNLM"/>
    </source>
</evidence>
<protein>
    <recommendedName>
        <fullName evidence="3">NYN domain-containing protein</fullName>
    </recommendedName>
</protein>
<dbReference type="EMBL" id="CP034158">
    <property type="protein sequence ID" value="AZI67817.1"/>
    <property type="molecule type" value="Genomic_DNA"/>
</dbReference>
<evidence type="ECO:0000313" key="1">
    <source>
        <dbReference type="EMBL" id="AZI67817.1"/>
    </source>
</evidence>
<gene>
    <name evidence="1" type="ORF">EIB71_09130</name>
</gene>
<proteinExistence type="predicted"/>